<accession>A0A371I8C9</accession>
<dbReference type="InterPro" id="IPR013103">
    <property type="entry name" value="RVT_2"/>
</dbReference>
<dbReference type="GO" id="GO:0003676">
    <property type="term" value="F:nucleic acid binding"/>
    <property type="evidence" value="ECO:0007669"/>
    <property type="project" value="InterPro"/>
</dbReference>
<evidence type="ECO:0000259" key="4">
    <source>
        <dbReference type="Pfam" id="PF07727"/>
    </source>
</evidence>
<reference evidence="5" key="1">
    <citation type="submission" date="2018-05" db="EMBL/GenBank/DDBJ databases">
        <title>Draft genome of Mucuna pruriens seed.</title>
        <authorList>
            <person name="Nnadi N.E."/>
            <person name="Vos R."/>
            <person name="Hasami M.H."/>
            <person name="Devisetty U.K."/>
            <person name="Aguiy J.C."/>
        </authorList>
    </citation>
    <scope>NUCLEOTIDE SEQUENCE [LARGE SCALE GENOMIC DNA]</scope>
    <source>
        <strain evidence="5">JCA_2017</strain>
    </source>
</reference>
<dbReference type="PANTHER" id="PTHR13068">
    <property type="entry name" value="CGI-12 PROTEIN-RELATED"/>
    <property type="match status" value="1"/>
</dbReference>
<comment type="caution">
    <text evidence="5">The sequence shown here is derived from an EMBL/GenBank/DDBJ whole genome shotgun (WGS) entry which is preliminary data.</text>
</comment>
<comment type="similarity">
    <text evidence="1">Belongs to the mTERF family.</text>
</comment>
<protein>
    <submittedName>
        <fullName evidence="5">Transcription termination factor MTERF2, chloroplastic</fullName>
    </submittedName>
</protein>
<keyword evidence="2" id="KW-0804">Transcription</keyword>
<dbReference type="GO" id="GO:0006353">
    <property type="term" value="P:DNA-templated transcription termination"/>
    <property type="evidence" value="ECO:0007669"/>
    <property type="project" value="UniProtKB-KW"/>
</dbReference>
<dbReference type="STRING" id="157652.A0A371I8C9"/>
<dbReference type="OrthoDB" id="637682at2759"/>
<proteinExistence type="inferred from homology"/>
<evidence type="ECO:0000256" key="2">
    <source>
        <dbReference type="ARBA" id="ARBA00022472"/>
    </source>
</evidence>
<keyword evidence="2" id="KW-0806">Transcription termination</keyword>
<keyword evidence="3" id="KW-0809">Transit peptide</keyword>
<gene>
    <name evidence="5" type="primary">MTERF2</name>
    <name evidence="5" type="ORF">CR513_04054</name>
</gene>
<dbReference type="InterPro" id="IPR038538">
    <property type="entry name" value="MTERF_sf"/>
</dbReference>
<evidence type="ECO:0000256" key="3">
    <source>
        <dbReference type="ARBA" id="ARBA00022946"/>
    </source>
</evidence>
<keyword evidence="6" id="KW-1185">Reference proteome</keyword>
<evidence type="ECO:0000313" key="6">
    <source>
        <dbReference type="Proteomes" id="UP000257109"/>
    </source>
</evidence>
<evidence type="ECO:0000256" key="1">
    <source>
        <dbReference type="ARBA" id="ARBA00007692"/>
    </source>
</evidence>
<feature type="domain" description="Reverse transcriptase Ty1/copia-type" evidence="4">
    <location>
        <begin position="418"/>
        <end position="465"/>
    </location>
</feature>
<keyword evidence="2" id="KW-0805">Transcription regulation</keyword>
<feature type="non-terminal residue" evidence="5">
    <location>
        <position position="1"/>
    </location>
</feature>
<dbReference type="Proteomes" id="UP000257109">
    <property type="component" value="Unassembled WGS sequence"/>
</dbReference>
<dbReference type="InterPro" id="IPR003690">
    <property type="entry name" value="MTERF"/>
</dbReference>
<dbReference type="SMART" id="SM00733">
    <property type="entry name" value="Mterf"/>
    <property type="match status" value="4"/>
</dbReference>
<evidence type="ECO:0000313" key="5">
    <source>
        <dbReference type="EMBL" id="RDY11303.1"/>
    </source>
</evidence>
<dbReference type="PANTHER" id="PTHR13068:SF3">
    <property type="entry name" value="MITOCHONDRIAL TRANSCRIPTION TERMINATION FACTOR FAMILY PROTEIN"/>
    <property type="match status" value="1"/>
</dbReference>
<dbReference type="EMBL" id="QJKJ01000667">
    <property type="protein sequence ID" value="RDY11303.1"/>
    <property type="molecule type" value="Genomic_DNA"/>
</dbReference>
<dbReference type="Gene3D" id="1.25.70.10">
    <property type="entry name" value="Transcription termination factor 3, mitochondrial"/>
    <property type="match status" value="1"/>
</dbReference>
<name>A0A371I8C9_MUCPR</name>
<sequence>MLIKIHPNWFAPYFPVPHKIEACFVLSKCLLFTHPPLPCEVDNGKVRRRRRKRNWPLSCGSGEAHAQSLSEWELQEARTAVSTYLRELGVSEEDSTSIASKSPGYVKMLVEGVRDLEQCQWEQFAAFSFKDKILHIAAQKGDNGKVAYLETLGFTLSSSMNVARYLFTHTLPSLMHNVMRMKQLFFSSQDDFHFHLLIKNIRLMMRHLSISIDEDLQHTLSFFEKLEARPGGLNILASKDAAFHRLIESFPRLLQLSVDNHFTRLLDFLYNIGIPTFRISHIILAFPPLLFWNLHLLQTRVLALKEIDVPDKDYAKLLLKFPWVLSTSIQENHTEVLAFLYSIKVPKTWIDRAIESHPHLLSCSTSKLELMVNQFAELGVRNKKLSQVIAKSPQVLLRKPKDFLQLQSTLWYPAIDSIAFLHGDLEEDVYRKIPPWFNPSNKGNKVDRLKKVLFGLKQSPHAWFAMKSEDNGVFVVQRIRGITLSSLKAS</sequence>
<dbReference type="Pfam" id="PF07727">
    <property type="entry name" value="RVT_2"/>
    <property type="match status" value="1"/>
</dbReference>
<dbReference type="AlphaFoldDB" id="A0A371I8C9"/>
<organism evidence="5 6">
    <name type="scientific">Mucuna pruriens</name>
    <name type="common">Velvet bean</name>
    <name type="synonym">Dolichos pruriens</name>
    <dbReference type="NCBI Taxonomy" id="157652"/>
    <lineage>
        <taxon>Eukaryota</taxon>
        <taxon>Viridiplantae</taxon>
        <taxon>Streptophyta</taxon>
        <taxon>Embryophyta</taxon>
        <taxon>Tracheophyta</taxon>
        <taxon>Spermatophyta</taxon>
        <taxon>Magnoliopsida</taxon>
        <taxon>eudicotyledons</taxon>
        <taxon>Gunneridae</taxon>
        <taxon>Pentapetalae</taxon>
        <taxon>rosids</taxon>
        <taxon>fabids</taxon>
        <taxon>Fabales</taxon>
        <taxon>Fabaceae</taxon>
        <taxon>Papilionoideae</taxon>
        <taxon>50 kb inversion clade</taxon>
        <taxon>NPAAA clade</taxon>
        <taxon>indigoferoid/millettioid clade</taxon>
        <taxon>Phaseoleae</taxon>
        <taxon>Mucuna</taxon>
    </lineage>
</organism>
<dbReference type="Pfam" id="PF02536">
    <property type="entry name" value="mTERF"/>
    <property type="match status" value="1"/>
</dbReference>